<dbReference type="PROSITE" id="PS51898">
    <property type="entry name" value="TYR_RECOMBINASE"/>
    <property type="match status" value="1"/>
</dbReference>
<dbReference type="InterPro" id="IPR010998">
    <property type="entry name" value="Integrase_recombinase_N"/>
</dbReference>
<reference evidence="13 14" key="1">
    <citation type="submission" date="2019-03" db="EMBL/GenBank/DDBJ databases">
        <title>Genomic Encyclopedia of Type Strains, Phase IV (KMG-IV): sequencing the most valuable type-strain genomes for metagenomic binning, comparative biology and taxonomic classification.</title>
        <authorList>
            <person name="Goeker M."/>
        </authorList>
    </citation>
    <scope>NUCLEOTIDE SEQUENCE [LARGE SCALE GENOMIC DNA]</scope>
    <source>
        <strain evidence="13 14">DSM 18507</strain>
    </source>
</reference>
<keyword evidence="7" id="KW-0233">DNA recombination</keyword>
<dbReference type="PROSITE" id="PS51900">
    <property type="entry name" value="CB"/>
    <property type="match status" value="1"/>
</dbReference>
<evidence type="ECO:0000256" key="6">
    <source>
        <dbReference type="ARBA" id="ARBA00023125"/>
    </source>
</evidence>
<feature type="domain" description="Core-binding (CB)" evidence="12">
    <location>
        <begin position="34"/>
        <end position="136"/>
    </location>
</feature>
<keyword evidence="2" id="KW-0963">Cytoplasm</keyword>
<evidence type="ECO:0000256" key="2">
    <source>
        <dbReference type="ARBA" id="ARBA00022490"/>
    </source>
</evidence>
<dbReference type="InterPro" id="IPR044068">
    <property type="entry name" value="CB"/>
</dbReference>
<dbReference type="Gene3D" id="1.10.443.10">
    <property type="entry name" value="Intergrase catalytic core"/>
    <property type="match status" value="1"/>
</dbReference>
<evidence type="ECO:0000256" key="9">
    <source>
        <dbReference type="PROSITE-ProRule" id="PRU01248"/>
    </source>
</evidence>
<dbReference type="PANTHER" id="PTHR30349:SF77">
    <property type="entry name" value="TYROSINE RECOMBINASE XERC"/>
    <property type="match status" value="1"/>
</dbReference>
<dbReference type="Gene3D" id="1.10.150.130">
    <property type="match status" value="1"/>
</dbReference>
<organism evidence="13 14">
    <name type="scientific">Gulbenkiania mobilis</name>
    <dbReference type="NCBI Taxonomy" id="397457"/>
    <lineage>
        <taxon>Bacteria</taxon>
        <taxon>Pseudomonadati</taxon>
        <taxon>Pseudomonadota</taxon>
        <taxon>Betaproteobacteria</taxon>
        <taxon>Neisseriales</taxon>
        <taxon>Chromobacteriaceae</taxon>
        <taxon>Gulbenkiania</taxon>
    </lineage>
</organism>
<keyword evidence="14" id="KW-1185">Reference proteome</keyword>
<keyword evidence="8" id="KW-0131">Cell cycle</keyword>
<name>A0ABY2CVT7_GULMO</name>
<dbReference type="PANTHER" id="PTHR30349">
    <property type="entry name" value="PHAGE INTEGRASE-RELATED"/>
    <property type="match status" value="1"/>
</dbReference>
<dbReference type="RefSeq" id="WP_132098448.1">
    <property type="nucleotide sequence ID" value="NZ_SMDA01000005.1"/>
</dbReference>
<gene>
    <name evidence="13" type="ORF">EV669_10571</name>
</gene>
<dbReference type="Pfam" id="PF00589">
    <property type="entry name" value="Phage_integrase"/>
    <property type="match status" value="1"/>
</dbReference>
<keyword evidence="6 9" id="KW-0238">DNA-binding</keyword>
<accession>A0ABY2CVT7</accession>
<evidence type="ECO:0000256" key="5">
    <source>
        <dbReference type="ARBA" id="ARBA00022908"/>
    </source>
</evidence>
<keyword evidence="4" id="KW-0159">Chromosome partition</keyword>
<dbReference type="SUPFAM" id="SSF56349">
    <property type="entry name" value="DNA breaking-rejoining enzymes"/>
    <property type="match status" value="1"/>
</dbReference>
<dbReference type="InterPro" id="IPR013762">
    <property type="entry name" value="Integrase-like_cat_sf"/>
</dbReference>
<evidence type="ECO:0000313" key="14">
    <source>
        <dbReference type="Proteomes" id="UP000294801"/>
    </source>
</evidence>
<sequence>MPPFPTPLLAPPAWATASVESASNAAATPLLAARSDEQAVAIWLAEYADRPRTWAAYRKEAERFLLWLRELGLKLGTVKREDVLAYRAFLAAPPAHWTGPSRPRIHPDWRPLTGPLSAASQHQAQTILAGLYSYLNHAGFVSGNPFRLLRQKAPPTQRTQERFLSETAWQAVLECVATLPRETAREQAHAERALWLISLLYLTGARRSEVAGARMGDLFERKGLWWWAVQGKGGKIARIPCSEELMAACQRYRQSLGLPAQPAPGEDTPLLAQIPLRKAGPLLPLGDKGIYLVVRELFRRAAQRTDDPGICQQLKQATTHWLRHTAATHQLEAGVPLIVVSQNLRHSNLQTTRRYLHTEDEARHAASGVHSLRSRASDTDKEKPGD</sequence>
<evidence type="ECO:0000259" key="12">
    <source>
        <dbReference type="PROSITE" id="PS51900"/>
    </source>
</evidence>
<feature type="region of interest" description="Disordered" evidence="10">
    <location>
        <begin position="362"/>
        <end position="386"/>
    </location>
</feature>
<evidence type="ECO:0000256" key="4">
    <source>
        <dbReference type="ARBA" id="ARBA00022829"/>
    </source>
</evidence>
<evidence type="ECO:0000259" key="11">
    <source>
        <dbReference type="PROSITE" id="PS51898"/>
    </source>
</evidence>
<dbReference type="CDD" id="cd00397">
    <property type="entry name" value="DNA_BRE_C"/>
    <property type="match status" value="1"/>
</dbReference>
<protein>
    <submittedName>
        <fullName evidence="13">Site-specific recombinase XerD</fullName>
    </submittedName>
</protein>
<dbReference type="InterPro" id="IPR050090">
    <property type="entry name" value="Tyrosine_recombinase_XerCD"/>
</dbReference>
<evidence type="ECO:0000256" key="3">
    <source>
        <dbReference type="ARBA" id="ARBA00022618"/>
    </source>
</evidence>
<dbReference type="InterPro" id="IPR002104">
    <property type="entry name" value="Integrase_catalytic"/>
</dbReference>
<feature type="domain" description="Tyr recombinase" evidence="11">
    <location>
        <begin position="159"/>
        <end position="369"/>
    </location>
</feature>
<feature type="compositionally biased region" description="Basic and acidic residues" evidence="10">
    <location>
        <begin position="375"/>
        <end position="386"/>
    </location>
</feature>
<keyword evidence="5" id="KW-0229">DNA integration</keyword>
<evidence type="ECO:0000256" key="7">
    <source>
        <dbReference type="ARBA" id="ARBA00023172"/>
    </source>
</evidence>
<proteinExistence type="predicted"/>
<evidence type="ECO:0000256" key="1">
    <source>
        <dbReference type="ARBA" id="ARBA00004496"/>
    </source>
</evidence>
<comment type="subcellular location">
    <subcellularLocation>
        <location evidence="1">Cytoplasm</location>
    </subcellularLocation>
</comment>
<comment type="caution">
    <text evidence="13">The sequence shown here is derived from an EMBL/GenBank/DDBJ whole genome shotgun (WGS) entry which is preliminary data.</text>
</comment>
<keyword evidence="3" id="KW-0132">Cell division</keyword>
<dbReference type="InterPro" id="IPR011010">
    <property type="entry name" value="DNA_brk_join_enz"/>
</dbReference>
<evidence type="ECO:0000313" key="13">
    <source>
        <dbReference type="EMBL" id="TCW31371.1"/>
    </source>
</evidence>
<evidence type="ECO:0000256" key="10">
    <source>
        <dbReference type="SAM" id="MobiDB-lite"/>
    </source>
</evidence>
<dbReference type="Proteomes" id="UP000294801">
    <property type="component" value="Unassembled WGS sequence"/>
</dbReference>
<evidence type="ECO:0000256" key="8">
    <source>
        <dbReference type="ARBA" id="ARBA00023306"/>
    </source>
</evidence>
<dbReference type="EMBL" id="SMDA01000005">
    <property type="protein sequence ID" value="TCW31371.1"/>
    <property type="molecule type" value="Genomic_DNA"/>
</dbReference>